<feature type="region of interest" description="Disordered" evidence="14">
    <location>
        <begin position="28"/>
        <end position="48"/>
    </location>
</feature>
<evidence type="ECO:0000259" key="15">
    <source>
        <dbReference type="PROSITE" id="PS50001"/>
    </source>
</evidence>
<dbReference type="STRING" id="41447.ENSSDUP00000010883"/>
<dbReference type="SMART" id="SM00326">
    <property type="entry name" value="SH3"/>
    <property type="match status" value="1"/>
</dbReference>
<dbReference type="PANTHER" id="PTHR46037">
    <property type="entry name" value="PROTEIN ENHANCER OF SEVENLESS 2B"/>
    <property type="match status" value="1"/>
</dbReference>
<keyword evidence="4" id="KW-0963">Cytoplasm</keyword>
<reference evidence="17" key="2">
    <citation type="submission" date="2025-09" db="UniProtKB">
        <authorList>
            <consortium name="Ensembl"/>
        </authorList>
    </citation>
    <scope>IDENTIFICATION</scope>
</reference>
<dbReference type="SUPFAM" id="SSF55550">
    <property type="entry name" value="SH2 domain"/>
    <property type="match status" value="1"/>
</dbReference>
<dbReference type="OMA" id="WRMGNMM"/>
<dbReference type="PROSITE" id="PS50001">
    <property type="entry name" value="SH2"/>
    <property type="match status" value="1"/>
</dbReference>
<evidence type="ECO:0000256" key="13">
    <source>
        <dbReference type="PROSITE-ProRule" id="PRU00192"/>
    </source>
</evidence>
<dbReference type="GeneTree" id="ENSGT00940000159104"/>
<keyword evidence="8" id="KW-0449">Lipoprotein</keyword>
<dbReference type="InterPro" id="IPR000980">
    <property type="entry name" value="SH2"/>
</dbReference>
<reference evidence="17" key="1">
    <citation type="submission" date="2025-08" db="UniProtKB">
        <authorList>
            <consortium name="Ensembl"/>
        </authorList>
    </citation>
    <scope>IDENTIFICATION</scope>
</reference>
<comment type="function">
    <text evidence="9">Adapter protein, which negatively regulates T-cell receptor (TCR) signaling. Inhibits T-cell antigen-receptor induced activation of nuclear factor of activated T-cells. Involved in the negative regulation of positive selection and mitosis of T-cells. May act by linking signaling proteins such as ZAP70 with CBL, leading to a CBL dependent degradation of signaling proteins.</text>
</comment>
<evidence type="ECO:0000256" key="6">
    <source>
        <dbReference type="ARBA" id="ARBA00022753"/>
    </source>
</evidence>
<evidence type="ECO:0000313" key="18">
    <source>
        <dbReference type="Proteomes" id="UP000261420"/>
    </source>
</evidence>
<sequence>MPSTAGKLQILQATVWSIWRMGNMMGGVRAKDKDKTETPDSSQKSSEEDMVVVLQDYPSPEISEPIYRMGEKLRVIAQEAYWWRVRSVQTGKENYIPNSHVAKVYHGWLFEGVERQKAEELLLLPGNRVGSFLVRESTRERGVYSLSVKHMIIKHYRIFRLDNSWYYISPRLTFQCLEDMINHYSDSSDGLCCVLTSPCLSATTPQSAVNPEAPPVVMRRNFDWKKIDRTQLVSTESCSDNMVSYGVRNSIAAYLSFSGDQDPAQISAKNRKKKSKSVYALPENSLAKPDYEDDF</sequence>
<keyword evidence="7 12" id="KW-0727">SH2 domain</keyword>
<dbReference type="GO" id="GO:0005768">
    <property type="term" value="C:endosome"/>
    <property type="evidence" value="ECO:0007669"/>
    <property type="project" value="UniProtKB-SubCell"/>
</dbReference>
<dbReference type="SMART" id="SM00252">
    <property type="entry name" value="SH2"/>
    <property type="match status" value="1"/>
</dbReference>
<organism evidence="17 18">
    <name type="scientific">Seriola dumerili</name>
    <name type="common">Greater amberjack</name>
    <name type="synonym">Caranx dumerili</name>
    <dbReference type="NCBI Taxonomy" id="41447"/>
    <lineage>
        <taxon>Eukaryota</taxon>
        <taxon>Metazoa</taxon>
        <taxon>Chordata</taxon>
        <taxon>Craniata</taxon>
        <taxon>Vertebrata</taxon>
        <taxon>Euteleostomi</taxon>
        <taxon>Actinopterygii</taxon>
        <taxon>Neopterygii</taxon>
        <taxon>Teleostei</taxon>
        <taxon>Neoteleostei</taxon>
        <taxon>Acanthomorphata</taxon>
        <taxon>Carangaria</taxon>
        <taxon>Carangiformes</taxon>
        <taxon>Carangidae</taxon>
        <taxon>Seriola</taxon>
    </lineage>
</organism>
<dbReference type="FunFam" id="2.30.30.40:FF:000134">
    <property type="entry name" value="src-like-adapter isoform X1"/>
    <property type="match status" value="1"/>
</dbReference>
<dbReference type="PROSITE" id="PS50002">
    <property type="entry name" value="SH3"/>
    <property type="match status" value="1"/>
</dbReference>
<evidence type="ECO:0000256" key="8">
    <source>
        <dbReference type="ARBA" id="ARBA00023288"/>
    </source>
</evidence>
<evidence type="ECO:0000256" key="7">
    <source>
        <dbReference type="ARBA" id="ARBA00022999"/>
    </source>
</evidence>
<comment type="subcellular location">
    <subcellularLocation>
        <location evidence="2">Cytoplasm</location>
    </subcellularLocation>
    <subcellularLocation>
        <location evidence="1">Endosome</location>
    </subcellularLocation>
</comment>
<evidence type="ECO:0000313" key="17">
    <source>
        <dbReference type="Ensembl" id="ENSSDUP00000010883.1"/>
    </source>
</evidence>
<dbReference type="KEGG" id="sdu:111223531"/>
<feature type="domain" description="SH2" evidence="15">
    <location>
        <begin position="108"/>
        <end position="199"/>
    </location>
</feature>
<dbReference type="PRINTS" id="PR00401">
    <property type="entry name" value="SH2DOMAIN"/>
</dbReference>
<evidence type="ECO:0000256" key="1">
    <source>
        <dbReference type="ARBA" id="ARBA00004177"/>
    </source>
</evidence>
<dbReference type="InterPro" id="IPR001452">
    <property type="entry name" value="SH3_domain"/>
</dbReference>
<accession>A0A3B4TY33</accession>
<feature type="compositionally biased region" description="Basic and acidic residues" evidence="14">
    <location>
        <begin position="29"/>
        <end position="38"/>
    </location>
</feature>
<keyword evidence="5" id="KW-0597">Phosphoprotein</keyword>
<dbReference type="Ensembl" id="ENSSDUT00000011081.1">
    <property type="protein sequence ID" value="ENSSDUP00000010883.1"/>
    <property type="gene ID" value="ENSSDUG00000007948.1"/>
</dbReference>
<evidence type="ECO:0000256" key="10">
    <source>
        <dbReference type="ARBA" id="ARBA00074979"/>
    </source>
</evidence>
<evidence type="ECO:0000256" key="14">
    <source>
        <dbReference type="SAM" id="MobiDB-lite"/>
    </source>
</evidence>
<dbReference type="CTD" id="571922"/>
<evidence type="ECO:0000256" key="5">
    <source>
        <dbReference type="ARBA" id="ARBA00022553"/>
    </source>
</evidence>
<evidence type="ECO:0000256" key="11">
    <source>
        <dbReference type="ARBA" id="ARBA00079566"/>
    </source>
</evidence>
<name>A0A3B4TY33_SERDU</name>
<dbReference type="GeneID" id="111223531"/>
<dbReference type="FunFam" id="3.30.505.10:FF:000039">
    <property type="entry name" value="src-like-adapter isoform X1"/>
    <property type="match status" value="1"/>
</dbReference>
<protein>
    <recommendedName>
        <fullName evidence="10">Src-like-adapter</fullName>
    </recommendedName>
    <alternativeName>
        <fullName evidence="11">Src-like-adapter protein 1</fullName>
    </alternativeName>
</protein>
<dbReference type="InterPro" id="IPR036860">
    <property type="entry name" value="SH2_dom_sf"/>
</dbReference>
<feature type="domain" description="SH3" evidence="16">
    <location>
        <begin position="46"/>
        <end position="106"/>
    </location>
</feature>
<dbReference type="Proteomes" id="UP000261420">
    <property type="component" value="Unplaced"/>
</dbReference>
<evidence type="ECO:0000256" key="3">
    <source>
        <dbReference type="ARBA" id="ARBA00022443"/>
    </source>
</evidence>
<evidence type="ECO:0000256" key="2">
    <source>
        <dbReference type="ARBA" id="ARBA00004496"/>
    </source>
</evidence>
<keyword evidence="3 13" id="KW-0728">SH3 domain</keyword>
<dbReference type="SUPFAM" id="SSF50044">
    <property type="entry name" value="SH3-domain"/>
    <property type="match status" value="1"/>
</dbReference>
<dbReference type="Pfam" id="PF00017">
    <property type="entry name" value="SH2"/>
    <property type="match status" value="1"/>
</dbReference>
<dbReference type="InterPro" id="IPR043539">
    <property type="entry name" value="Grb2-like"/>
</dbReference>
<dbReference type="Gene3D" id="2.30.30.40">
    <property type="entry name" value="SH3 Domains"/>
    <property type="match status" value="1"/>
</dbReference>
<dbReference type="InterPro" id="IPR036028">
    <property type="entry name" value="SH3-like_dom_sf"/>
</dbReference>
<proteinExistence type="predicted"/>
<dbReference type="Gene3D" id="3.30.505.10">
    <property type="entry name" value="SH2 domain"/>
    <property type="match status" value="1"/>
</dbReference>
<evidence type="ECO:0000259" key="16">
    <source>
        <dbReference type="PROSITE" id="PS50002"/>
    </source>
</evidence>
<dbReference type="RefSeq" id="XP_022603441.1">
    <property type="nucleotide sequence ID" value="XM_022747720.1"/>
</dbReference>
<evidence type="ECO:0000256" key="12">
    <source>
        <dbReference type="PROSITE-ProRule" id="PRU00191"/>
    </source>
</evidence>
<dbReference type="AlphaFoldDB" id="A0A3B4TY33"/>
<keyword evidence="18" id="KW-1185">Reference proteome</keyword>
<keyword evidence="6" id="KW-0967">Endosome</keyword>
<evidence type="ECO:0000256" key="4">
    <source>
        <dbReference type="ARBA" id="ARBA00022490"/>
    </source>
</evidence>
<evidence type="ECO:0000256" key="9">
    <source>
        <dbReference type="ARBA" id="ARBA00055942"/>
    </source>
</evidence>